<feature type="compositionally biased region" description="Polar residues" evidence="2">
    <location>
        <begin position="217"/>
        <end position="228"/>
    </location>
</feature>
<reference evidence="3" key="1">
    <citation type="submission" date="2018-06" db="EMBL/GenBank/DDBJ databases">
        <authorList>
            <person name="Zhirakovskaya E."/>
        </authorList>
    </citation>
    <scope>NUCLEOTIDE SEQUENCE</scope>
</reference>
<feature type="compositionally biased region" description="Basic and acidic residues" evidence="2">
    <location>
        <begin position="98"/>
        <end position="107"/>
    </location>
</feature>
<feature type="compositionally biased region" description="Low complexity" evidence="2">
    <location>
        <begin position="84"/>
        <end position="97"/>
    </location>
</feature>
<evidence type="ECO:0000256" key="2">
    <source>
        <dbReference type="SAM" id="MobiDB-lite"/>
    </source>
</evidence>
<feature type="compositionally biased region" description="Basic and acidic residues" evidence="2">
    <location>
        <begin position="619"/>
        <end position="630"/>
    </location>
</feature>
<dbReference type="AlphaFoldDB" id="A0A3B0ZP04"/>
<dbReference type="InterPro" id="IPR020990">
    <property type="entry name" value="CSOS2/2B"/>
</dbReference>
<gene>
    <name evidence="3" type="ORF">MNBD_GAMMA18-40</name>
</gene>
<evidence type="ECO:0000313" key="3">
    <source>
        <dbReference type="EMBL" id="VAW89833.1"/>
    </source>
</evidence>
<feature type="region of interest" description="Disordered" evidence="2">
    <location>
        <begin position="215"/>
        <end position="261"/>
    </location>
</feature>
<keyword evidence="1" id="KW-0677">Repeat</keyword>
<organism evidence="3">
    <name type="scientific">hydrothermal vent metagenome</name>
    <dbReference type="NCBI Taxonomy" id="652676"/>
    <lineage>
        <taxon>unclassified sequences</taxon>
        <taxon>metagenomes</taxon>
        <taxon>ecological metagenomes</taxon>
    </lineage>
</organism>
<feature type="compositionally biased region" description="Low complexity" evidence="2">
    <location>
        <begin position="138"/>
        <end position="151"/>
    </location>
</feature>
<protein>
    <submittedName>
        <fullName evidence="3">Carboxysome shell protein CsoS2</fullName>
    </submittedName>
</protein>
<evidence type="ECO:0000256" key="1">
    <source>
        <dbReference type="ARBA" id="ARBA00022737"/>
    </source>
</evidence>
<feature type="compositionally biased region" description="Polar residues" evidence="2">
    <location>
        <begin position="352"/>
        <end position="374"/>
    </location>
</feature>
<proteinExistence type="predicted"/>
<sequence length="654" mass="67728">MAIKDLSGRNAARARRDAQVNGKATLPAKASSSTAPRVRPKKSESADRQPSVTVTAKPATSGVSRARVKTAGGAGREASRARRLAMSSRGKSGASSSDRQREDVALRGRNRVQEKDCGCGCNGRGDCGGGGVVSDSTAIASSPSPVASTSSRRSRHDLKVVTPSSAGRLNSRMRRDAMAAHGKTGVDTYRNGVSSARMARKQNPDISGRELARTVRAQRSVNGGSQNAARAVGRRRPERPGNDVSGTNVSHSDKTTGDETGLCRSVTGTEYFSSEVFSEFCQDEAPNVPRKVETSENLSGGAITASGKVGLSEKVTGNERGSCHSVTGVEYVGREQYDDFCSSKPEPGTAKVSFSQTTRGQVVSGSKPARSTQVSGNEVGSCEVVTGTPYTGAEHYQKYCDTAAVKQVEQRTARLSANAGRDITGVQPGFSSLTGAAKGACRDVSGTAYVGAEQHKEVCGVLPAGVDEPDFPKPLSDAPWGAFSIVAPAQASQSAQAEQSTAVSDSVTGTRYEQGRVSGTFSLGEGKITGTEQFRFGGGKGKAKARPATATAASVMVVPAPVAEAEVVSKVTGEGLDAGLKITGNDWDRGDRVTGTEGRSAAKRNPTRRGPVSAMPSSEPKRNEDVDRNDINVTGGSGNTDSGALVTLSGGARG</sequence>
<name>A0A3B0ZP04_9ZZZZ</name>
<feature type="region of interest" description="Disordered" evidence="2">
    <location>
        <begin position="138"/>
        <end position="158"/>
    </location>
</feature>
<dbReference type="Pfam" id="PF12288">
    <property type="entry name" value="CsoS2_M"/>
    <property type="match status" value="1"/>
</dbReference>
<dbReference type="GO" id="GO:0043886">
    <property type="term" value="F:structural constituent of carboxysome shell"/>
    <property type="evidence" value="ECO:0007669"/>
    <property type="project" value="InterPro"/>
</dbReference>
<accession>A0A3B0ZP04</accession>
<feature type="region of interest" description="Disordered" evidence="2">
    <location>
        <begin position="583"/>
        <end position="654"/>
    </location>
</feature>
<dbReference type="EMBL" id="UOFP01000294">
    <property type="protein sequence ID" value="VAW89833.1"/>
    <property type="molecule type" value="Genomic_DNA"/>
</dbReference>
<feature type="compositionally biased region" description="Polar residues" evidence="2">
    <location>
        <begin position="631"/>
        <end position="642"/>
    </location>
</feature>
<feature type="region of interest" description="Disordered" evidence="2">
    <location>
        <begin position="345"/>
        <end position="374"/>
    </location>
</feature>
<feature type="region of interest" description="Disordered" evidence="2">
    <location>
        <begin position="1"/>
        <end position="107"/>
    </location>
</feature>